<dbReference type="AlphaFoldDB" id="A0A9X2DQ68"/>
<gene>
    <name evidence="2" type="ORF">M3202_10250</name>
</gene>
<keyword evidence="3" id="KW-1185">Reference proteome</keyword>
<accession>A0A9X2DQ68</accession>
<feature type="coiled-coil region" evidence="1">
    <location>
        <begin position="73"/>
        <end position="103"/>
    </location>
</feature>
<reference evidence="2" key="1">
    <citation type="submission" date="2022-05" db="EMBL/GenBank/DDBJ databases">
        <title>Comparative Genomics of Spacecraft Associated Microbes.</title>
        <authorList>
            <person name="Tran M.T."/>
            <person name="Wright A."/>
            <person name="Seuylemezian A."/>
            <person name="Eisen J."/>
            <person name="Coil D."/>
        </authorList>
    </citation>
    <scope>NUCLEOTIDE SEQUENCE</scope>
    <source>
        <strain evidence="2">214.1.1</strain>
    </source>
</reference>
<evidence type="ECO:0008006" key="4">
    <source>
        <dbReference type="Google" id="ProtNLM"/>
    </source>
</evidence>
<protein>
    <recommendedName>
        <fullName evidence="4">YtxH domain-containing protein</fullName>
    </recommendedName>
</protein>
<comment type="caution">
    <text evidence="2">The sequence shown here is derived from an EMBL/GenBank/DDBJ whole genome shotgun (WGS) entry which is preliminary data.</text>
</comment>
<keyword evidence="1" id="KW-0175">Coiled coil</keyword>
<dbReference type="Gene3D" id="1.10.287.950">
    <property type="entry name" value="Methyl-accepting chemotaxis protein"/>
    <property type="match status" value="1"/>
</dbReference>
<dbReference type="SUPFAM" id="SSF58104">
    <property type="entry name" value="Methyl-accepting chemotaxis protein (MCP) signaling domain"/>
    <property type="match status" value="1"/>
</dbReference>
<dbReference type="Proteomes" id="UP001139179">
    <property type="component" value="Unassembled WGS sequence"/>
</dbReference>
<proteinExistence type="predicted"/>
<name>A0A9X2DQ68_9BACI</name>
<dbReference type="EMBL" id="JAMBOL010000007">
    <property type="protein sequence ID" value="MCM3714468.1"/>
    <property type="molecule type" value="Genomic_DNA"/>
</dbReference>
<sequence length="113" mass="12668">MEKKCTMFCKGAWIGGAIALGVLLSKKEYRERVAKEAKQVKQCTVDAVNFVRDNREQIIAHIRETANEVSTMMRDISEDVKQLSQAASHLKESSEEIVKATKEAAAEIKTLKK</sequence>
<evidence type="ECO:0000256" key="1">
    <source>
        <dbReference type="SAM" id="Coils"/>
    </source>
</evidence>
<organism evidence="2 3">
    <name type="scientific">Halalkalibacter oceani</name>
    <dbReference type="NCBI Taxonomy" id="1653776"/>
    <lineage>
        <taxon>Bacteria</taxon>
        <taxon>Bacillati</taxon>
        <taxon>Bacillota</taxon>
        <taxon>Bacilli</taxon>
        <taxon>Bacillales</taxon>
        <taxon>Bacillaceae</taxon>
        <taxon>Halalkalibacter</taxon>
    </lineage>
</organism>
<evidence type="ECO:0000313" key="2">
    <source>
        <dbReference type="EMBL" id="MCM3714468.1"/>
    </source>
</evidence>
<dbReference type="RefSeq" id="WP_251223244.1">
    <property type="nucleotide sequence ID" value="NZ_JAMBOL010000007.1"/>
</dbReference>
<evidence type="ECO:0000313" key="3">
    <source>
        <dbReference type="Proteomes" id="UP001139179"/>
    </source>
</evidence>